<reference evidence="2" key="2">
    <citation type="submission" date="2021-09" db="EMBL/GenBank/DDBJ databases">
        <authorList>
            <person name="Jia N."/>
            <person name="Wang J."/>
            <person name="Shi W."/>
            <person name="Du L."/>
            <person name="Sun Y."/>
            <person name="Zhan W."/>
            <person name="Jiang J."/>
            <person name="Wang Q."/>
            <person name="Zhang B."/>
            <person name="Ji P."/>
            <person name="Sakyi L.B."/>
            <person name="Cui X."/>
            <person name="Yuan T."/>
            <person name="Jiang B."/>
            <person name="Yang W."/>
            <person name="Lam T.T.-Y."/>
            <person name="Chang Q."/>
            <person name="Ding S."/>
            <person name="Wang X."/>
            <person name="Zhu J."/>
            <person name="Ruan X."/>
            <person name="Zhao L."/>
            <person name="Wei J."/>
            <person name="Que T."/>
            <person name="Du C."/>
            <person name="Cheng J."/>
            <person name="Dai P."/>
            <person name="Han X."/>
            <person name="Huang E."/>
            <person name="Gao Y."/>
            <person name="Liu J."/>
            <person name="Shao H."/>
            <person name="Ye R."/>
            <person name="Li L."/>
            <person name="Wei W."/>
            <person name="Wang X."/>
            <person name="Wang C."/>
            <person name="Huo Q."/>
            <person name="Li W."/>
            <person name="Guo W."/>
            <person name="Chen H."/>
            <person name="Chen S."/>
            <person name="Zhou L."/>
            <person name="Zhou L."/>
            <person name="Ni X."/>
            <person name="Tian J."/>
            <person name="Zhou Y."/>
            <person name="Sheng Y."/>
            <person name="Liu T."/>
            <person name="Pan Y."/>
            <person name="Xia L."/>
            <person name="Li J."/>
            <person name="Zhao F."/>
            <person name="Cao W."/>
        </authorList>
    </citation>
    <scope>NUCLEOTIDE SEQUENCE</scope>
    <source>
        <strain evidence="2">Rsan-2018</strain>
        <tissue evidence="2">Larvae</tissue>
    </source>
</reference>
<gene>
    <name evidence="2" type="ORF">HPB52_025492</name>
</gene>
<feature type="compositionally biased region" description="Polar residues" evidence="1">
    <location>
        <begin position="30"/>
        <end position="42"/>
    </location>
</feature>
<protein>
    <submittedName>
        <fullName evidence="2">Uncharacterized protein</fullName>
    </submittedName>
</protein>
<name>A0A9D4PAP4_RHISA</name>
<reference evidence="2" key="1">
    <citation type="journal article" date="2020" name="Cell">
        <title>Large-Scale Comparative Analyses of Tick Genomes Elucidate Their Genetic Diversity and Vector Capacities.</title>
        <authorList>
            <consortium name="Tick Genome and Microbiome Consortium (TIGMIC)"/>
            <person name="Jia N."/>
            <person name="Wang J."/>
            <person name="Shi W."/>
            <person name="Du L."/>
            <person name="Sun Y."/>
            <person name="Zhan W."/>
            <person name="Jiang J.F."/>
            <person name="Wang Q."/>
            <person name="Zhang B."/>
            <person name="Ji P."/>
            <person name="Bell-Sakyi L."/>
            <person name="Cui X.M."/>
            <person name="Yuan T.T."/>
            <person name="Jiang B.G."/>
            <person name="Yang W.F."/>
            <person name="Lam T.T."/>
            <person name="Chang Q.C."/>
            <person name="Ding S.J."/>
            <person name="Wang X.J."/>
            <person name="Zhu J.G."/>
            <person name="Ruan X.D."/>
            <person name="Zhao L."/>
            <person name="Wei J.T."/>
            <person name="Ye R.Z."/>
            <person name="Que T.C."/>
            <person name="Du C.H."/>
            <person name="Zhou Y.H."/>
            <person name="Cheng J.X."/>
            <person name="Dai P.F."/>
            <person name="Guo W.B."/>
            <person name="Han X.H."/>
            <person name="Huang E.J."/>
            <person name="Li L.F."/>
            <person name="Wei W."/>
            <person name="Gao Y.C."/>
            <person name="Liu J.Z."/>
            <person name="Shao H.Z."/>
            <person name="Wang X."/>
            <person name="Wang C.C."/>
            <person name="Yang T.C."/>
            <person name="Huo Q.B."/>
            <person name="Li W."/>
            <person name="Chen H.Y."/>
            <person name="Chen S.E."/>
            <person name="Zhou L.G."/>
            <person name="Ni X.B."/>
            <person name="Tian J.H."/>
            <person name="Sheng Y."/>
            <person name="Liu T."/>
            <person name="Pan Y.S."/>
            <person name="Xia L.Y."/>
            <person name="Li J."/>
            <person name="Zhao F."/>
            <person name="Cao W.C."/>
        </authorList>
    </citation>
    <scope>NUCLEOTIDE SEQUENCE</scope>
    <source>
        <strain evidence="2">Rsan-2018</strain>
    </source>
</reference>
<evidence type="ECO:0000313" key="3">
    <source>
        <dbReference type="Proteomes" id="UP000821837"/>
    </source>
</evidence>
<evidence type="ECO:0000256" key="1">
    <source>
        <dbReference type="SAM" id="MobiDB-lite"/>
    </source>
</evidence>
<feature type="compositionally biased region" description="Low complexity" evidence="1">
    <location>
        <begin position="53"/>
        <end position="63"/>
    </location>
</feature>
<keyword evidence="3" id="KW-1185">Reference proteome</keyword>
<organism evidence="2 3">
    <name type="scientific">Rhipicephalus sanguineus</name>
    <name type="common">Brown dog tick</name>
    <name type="synonym">Ixodes sanguineus</name>
    <dbReference type="NCBI Taxonomy" id="34632"/>
    <lineage>
        <taxon>Eukaryota</taxon>
        <taxon>Metazoa</taxon>
        <taxon>Ecdysozoa</taxon>
        <taxon>Arthropoda</taxon>
        <taxon>Chelicerata</taxon>
        <taxon>Arachnida</taxon>
        <taxon>Acari</taxon>
        <taxon>Parasitiformes</taxon>
        <taxon>Ixodida</taxon>
        <taxon>Ixodoidea</taxon>
        <taxon>Ixodidae</taxon>
        <taxon>Rhipicephalinae</taxon>
        <taxon>Rhipicephalus</taxon>
        <taxon>Rhipicephalus</taxon>
    </lineage>
</organism>
<proteinExistence type="predicted"/>
<sequence length="87" mass="9606">MVPHECNPMCIACGGPHLTRSLECTGKFTKLQQPGPRTSGSPTKPKRQPTGKAQPPARQQQQRCRLERRNPQLSALHLVALPATKTR</sequence>
<dbReference type="AlphaFoldDB" id="A0A9D4PAP4"/>
<feature type="region of interest" description="Disordered" evidence="1">
    <location>
        <begin position="28"/>
        <end position="75"/>
    </location>
</feature>
<dbReference type="Proteomes" id="UP000821837">
    <property type="component" value="Unassembled WGS sequence"/>
</dbReference>
<dbReference type="EMBL" id="JABSTV010002119">
    <property type="protein sequence ID" value="KAH7931649.1"/>
    <property type="molecule type" value="Genomic_DNA"/>
</dbReference>
<evidence type="ECO:0000313" key="2">
    <source>
        <dbReference type="EMBL" id="KAH7931649.1"/>
    </source>
</evidence>
<comment type="caution">
    <text evidence="2">The sequence shown here is derived from an EMBL/GenBank/DDBJ whole genome shotgun (WGS) entry which is preliminary data.</text>
</comment>
<accession>A0A9D4PAP4</accession>